<evidence type="ECO:0000313" key="1">
    <source>
        <dbReference type="EMBL" id="EJX02166.1"/>
    </source>
</evidence>
<dbReference type="SUPFAM" id="SSF54534">
    <property type="entry name" value="FKBP-like"/>
    <property type="match status" value="1"/>
</dbReference>
<sequence>MAFLIKCFVQGCVFNNLYVRPYPEVFRLSDLIEGWQIALQHMHVGDRN</sequence>
<dbReference type="EMBL" id="AMCI01002655">
    <property type="protein sequence ID" value="EJX02166.1"/>
    <property type="molecule type" value="Genomic_DNA"/>
</dbReference>
<dbReference type="AlphaFoldDB" id="J9CPW6"/>
<reference evidence="1" key="1">
    <citation type="journal article" date="2012" name="PLoS ONE">
        <title>Gene sets for utilization of primary and secondary nutrition supplies in the distal gut of endangered iberian lynx.</title>
        <authorList>
            <person name="Alcaide M."/>
            <person name="Messina E."/>
            <person name="Richter M."/>
            <person name="Bargiela R."/>
            <person name="Peplies J."/>
            <person name="Huws S.A."/>
            <person name="Newbold C.J."/>
            <person name="Golyshin P.N."/>
            <person name="Simon M.A."/>
            <person name="Lopez G."/>
            <person name="Yakimov M.M."/>
            <person name="Ferrer M."/>
        </authorList>
    </citation>
    <scope>NUCLEOTIDE SEQUENCE</scope>
</reference>
<gene>
    <name evidence="1" type="ORF">EVA_09717</name>
</gene>
<protein>
    <submittedName>
        <fullName evidence="1">Peptidyl-prolyl cis-trans isomerase</fullName>
    </submittedName>
</protein>
<comment type="caution">
    <text evidence="1">The sequence shown here is derived from an EMBL/GenBank/DDBJ whole genome shotgun (WGS) entry which is preliminary data.</text>
</comment>
<accession>J9CPW6</accession>
<organism evidence="1">
    <name type="scientific">gut metagenome</name>
    <dbReference type="NCBI Taxonomy" id="749906"/>
    <lineage>
        <taxon>unclassified sequences</taxon>
        <taxon>metagenomes</taxon>
        <taxon>organismal metagenomes</taxon>
    </lineage>
</organism>
<dbReference type="GO" id="GO:0016853">
    <property type="term" value="F:isomerase activity"/>
    <property type="evidence" value="ECO:0007669"/>
    <property type="project" value="UniProtKB-KW"/>
</dbReference>
<proteinExistence type="predicted"/>
<keyword evidence="1" id="KW-0413">Isomerase</keyword>
<name>J9CPW6_9ZZZZ</name>